<dbReference type="InterPro" id="IPR047057">
    <property type="entry name" value="MerR_fam"/>
</dbReference>
<dbReference type="AlphaFoldDB" id="A0A059FNS7"/>
<reference evidence="3 4" key="1">
    <citation type="journal article" date="2014" name="Antonie Van Leeuwenhoek">
        <title>Hyphomonas beringensis sp. nov. and Hyphomonas chukchiensis sp. nov., isolated from surface seawater of the Bering Sea and Chukchi Sea.</title>
        <authorList>
            <person name="Li C."/>
            <person name="Lai Q."/>
            <person name="Li G."/>
            <person name="Dong C."/>
            <person name="Wang J."/>
            <person name="Liao Y."/>
            <person name="Shao Z."/>
        </authorList>
    </citation>
    <scope>NUCLEOTIDE SEQUENCE [LARGE SCALE GENOMIC DNA]</scope>
    <source>
        <strain evidence="3 4">MHS-2</strain>
    </source>
</reference>
<dbReference type="GO" id="GO:0003700">
    <property type="term" value="F:DNA-binding transcription factor activity"/>
    <property type="evidence" value="ECO:0007669"/>
    <property type="project" value="InterPro"/>
</dbReference>
<dbReference type="PRINTS" id="PR00040">
    <property type="entry name" value="HTHMERR"/>
</dbReference>
<dbReference type="PROSITE" id="PS00552">
    <property type="entry name" value="HTH_MERR_1"/>
    <property type="match status" value="1"/>
</dbReference>
<dbReference type="Gene3D" id="1.10.1660.10">
    <property type="match status" value="1"/>
</dbReference>
<dbReference type="GO" id="GO:0003677">
    <property type="term" value="F:DNA binding"/>
    <property type="evidence" value="ECO:0007669"/>
    <property type="project" value="UniProtKB-KW"/>
</dbReference>
<dbReference type="PANTHER" id="PTHR30204:SF92">
    <property type="entry name" value="HTH-TYPE TRANSCRIPTIONAL REGULATOR ZNTR"/>
    <property type="match status" value="1"/>
</dbReference>
<keyword evidence="1" id="KW-0238">DNA-binding</keyword>
<evidence type="ECO:0000313" key="3">
    <source>
        <dbReference type="EMBL" id="KCZ92176.1"/>
    </source>
</evidence>
<dbReference type="SUPFAM" id="SSF46955">
    <property type="entry name" value="Putative DNA-binding domain"/>
    <property type="match status" value="1"/>
</dbReference>
<dbReference type="eggNOG" id="COG0789">
    <property type="taxonomic scope" value="Bacteria"/>
</dbReference>
<dbReference type="STRING" id="1280950.HJO_09079"/>
<evidence type="ECO:0000313" key="4">
    <source>
        <dbReference type="Proteomes" id="UP000025171"/>
    </source>
</evidence>
<gene>
    <name evidence="3" type="ORF">HJO_09079</name>
</gene>
<dbReference type="InterPro" id="IPR000551">
    <property type="entry name" value="MerR-type_HTH_dom"/>
</dbReference>
<sequence length="135" mass="14793">MTDITIGRLSSATGVKVETIRYYEKIGLMPDPPRTEGGQRVYSPDHQDRLAFIKRSRDLGFPITAVRSLLGLNDEPPSCGEVQAITMSHLETIKTKIADLKRLQKTLNAIVLDCEDGESPDCPIIHALSATASSK</sequence>
<comment type="caution">
    <text evidence="3">The sequence shown here is derived from an EMBL/GenBank/DDBJ whole genome shotgun (WGS) entry which is preliminary data.</text>
</comment>
<dbReference type="CDD" id="cd04785">
    <property type="entry name" value="HTH_CadR-PbrR-like"/>
    <property type="match status" value="1"/>
</dbReference>
<dbReference type="PROSITE" id="PS50937">
    <property type="entry name" value="HTH_MERR_2"/>
    <property type="match status" value="1"/>
</dbReference>
<organism evidence="3 4">
    <name type="scientific">Hyphomonas johnsonii MHS-2</name>
    <dbReference type="NCBI Taxonomy" id="1280950"/>
    <lineage>
        <taxon>Bacteria</taxon>
        <taxon>Pseudomonadati</taxon>
        <taxon>Pseudomonadota</taxon>
        <taxon>Alphaproteobacteria</taxon>
        <taxon>Hyphomonadales</taxon>
        <taxon>Hyphomonadaceae</taxon>
        <taxon>Hyphomonas</taxon>
    </lineage>
</organism>
<evidence type="ECO:0000256" key="1">
    <source>
        <dbReference type="ARBA" id="ARBA00023125"/>
    </source>
</evidence>
<keyword evidence="4" id="KW-1185">Reference proteome</keyword>
<dbReference type="Pfam" id="PF13411">
    <property type="entry name" value="MerR_1"/>
    <property type="match status" value="1"/>
</dbReference>
<dbReference type="OrthoDB" id="9802944at2"/>
<dbReference type="PATRIC" id="fig|1280950.3.peg.1819"/>
<evidence type="ECO:0000259" key="2">
    <source>
        <dbReference type="PROSITE" id="PS50937"/>
    </source>
</evidence>
<dbReference type="InterPro" id="IPR009061">
    <property type="entry name" value="DNA-bd_dom_put_sf"/>
</dbReference>
<dbReference type="Proteomes" id="UP000025171">
    <property type="component" value="Unassembled WGS sequence"/>
</dbReference>
<protein>
    <submittedName>
        <fullName evidence="3">MerR family transcriptional regulator</fullName>
    </submittedName>
</protein>
<accession>A0A059FNS7</accession>
<dbReference type="SMART" id="SM00422">
    <property type="entry name" value="HTH_MERR"/>
    <property type="match status" value="1"/>
</dbReference>
<proteinExistence type="predicted"/>
<dbReference type="EMBL" id="ARYK01000004">
    <property type="protein sequence ID" value="KCZ92176.1"/>
    <property type="molecule type" value="Genomic_DNA"/>
</dbReference>
<name>A0A059FNS7_9PROT</name>
<feature type="domain" description="HTH merR-type" evidence="2">
    <location>
        <begin position="1"/>
        <end position="72"/>
    </location>
</feature>
<dbReference type="PANTHER" id="PTHR30204">
    <property type="entry name" value="REDOX-CYCLING DRUG-SENSING TRANSCRIPTIONAL ACTIVATOR SOXR"/>
    <property type="match status" value="1"/>
</dbReference>